<dbReference type="VEuPathDB" id="FungiDB:PV08_06260"/>
<gene>
    <name evidence="1" type="ORF">PV08_06260</name>
</gene>
<evidence type="ECO:0000313" key="1">
    <source>
        <dbReference type="EMBL" id="KIW16209.1"/>
    </source>
</evidence>
<dbReference type="GeneID" id="27333343"/>
<sequence length="203" mass="22273">MPDDVDMKSTCNVDGNQVTKNKMFSGNWMVVMEGLTFAWMRTFEIVAGPPVTITSTPTATYTITSTPRATVTTTSTDIYSTTLSPLTVTVPSSTSTRTITTTPKQVTVDSTSTSTRTRISRTWSATVTTTTVTVSCQPQIVKRDPTCTIRPTKATLAAASNTTYPAPRGRFFRGAPRRSRRREAFVEPRRENQLFERGAGTLL</sequence>
<organism evidence="1 2">
    <name type="scientific">Exophiala spinifera</name>
    <dbReference type="NCBI Taxonomy" id="91928"/>
    <lineage>
        <taxon>Eukaryota</taxon>
        <taxon>Fungi</taxon>
        <taxon>Dikarya</taxon>
        <taxon>Ascomycota</taxon>
        <taxon>Pezizomycotina</taxon>
        <taxon>Eurotiomycetes</taxon>
        <taxon>Chaetothyriomycetidae</taxon>
        <taxon>Chaetothyriales</taxon>
        <taxon>Herpotrichiellaceae</taxon>
        <taxon>Exophiala</taxon>
    </lineage>
</organism>
<accession>A0A0D2BY23</accession>
<evidence type="ECO:0000313" key="2">
    <source>
        <dbReference type="Proteomes" id="UP000053328"/>
    </source>
</evidence>
<proteinExistence type="predicted"/>
<reference evidence="1 2" key="1">
    <citation type="submission" date="2015-01" db="EMBL/GenBank/DDBJ databases">
        <title>The Genome Sequence of Exophiala spinifera CBS89968.</title>
        <authorList>
            <consortium name="The Broad Institute Genomics Platform"/>
            <person name="Cuomo C."/>
            <person name="de Hoog S."/>
            <person name="Gorbushina A."/>
            <person name="Stielow B."/>
            <person name="Teixiera M."/>
            <person name="Abouelleil A."/>
            <person name="Chapman S.B."/>
            <person name="Priest M."/>
            <person name="Young S.K."/>
            <person name="Wortman J."/>
            <person name="Nusbaum C."/>
            <person name="Birren B."/>
        </authorList>
    </citation>
    <scope>NUCLEOTIDE SEQUENCE [LARGE SCALE GENOMIC DNA]</scope>
    <source>
        <strain evidence="1 2">CBS 89968</strain>
    </source>
</reference>
<dbReference type="EMBL" id="KN847495">
    <property type="protein sequence ID" value="KIW16209.1"/>
    <property type="molecule type" value="Genomic_DNA"/>
</dbReference>
<dbReference type="OrthoDB" id="3937708at2759"/>
<dbReference type="AlphaFoldDB" id="A0A0D2BY23"/>
<dbReference type="RefSeq" id="XP_016236425.1">
    <property type="nucleotide sequence ID" value="XM_016380598.1"/>
</dbReference>
<dbReference type="Proteomes" id="UP000053328">
    <property type="component" value="Unassembled WGS sequence"/>
</dbReference>
<name>A0A0D2BY23_9EURO</name>
<protein>
    <submittedName>
        <fullName evidence="1">Uncharacterized protein</fullName>
    </submittedName>
</protein>
<keyword evidence="2" id="KW-1185">Reference proteome</keyword>
<dbReference type="STRING" id="91928.A0A0D2BY23"/>
<dbReference type="HOGENOM" id="CLU_056960_0_0_1"/>